<gene>
    <name evidence="6" type="ORF">PGB34_00800</name>
</gene>
<comment type="cofactor">
    <cofactor evidence="1">
        <name>FAD</name>
        <dbReference type="ChEBI" id="CHEBI:57692"/>
    </cofactor>
</comment>
<proteinExistence type="predicted"/>
<evidence type="ECO:0000313" key="7">
    <source>
        <dbReference type="Proteomes" id="UP001212602"/>
    </source>
</evidence>
<dbReference type="Gene3D" id="3.30.70.1990">
    <property type="match status" value="1"/>
</dbReference>
<dbReference type="RefSeq" id="WP_271426164.1">
    <property type="nucleotide sequence ID" value="NZ_JAQIPB010000001.1"/>
</dbReference>
<dbReference type="GO" id="GO:0016491">
    <property type="term" value="F:oxidoreductase activity"/>
    <property type="evidence" value="ECO:0007669"/>
    <property type="project" value="UniProtKB-KW"/>
</dbReference>
<dbReference type="Proteomes" id="UP001212602">
    <property type="component" value="Unassembled WGS sequence"/>
</dbReference>
<evidence type="ECO:0000256" key="3">
    <source>
        <dbReference type="PIRSR" id="PIRSR601613-1"/>
    </source>
</evidence>
<feature type="binding site" evidence="3">
    <location>
        <position position="253"/>
    </location>
    <ligand>
        <name>FAD</name>
        <dbReference type="ChEBI" id="CHEBI:57692"/>
    </ligand>
</feature>
<evidence type="ECO:0000256" key="1">
    <source>
        <dbReference type="ARBA" id="ARBA00001974"/>
    </source>
</evidence>
<sequence>MRFDSSPTGNAPQPPQPGQGPLHVAVVGGGISGLSTAWLLSQRHSVTVFEAEGRPGGHSHTVDVPHAAAATGALPVDTGFIVYNEPAYPNLTALFAHLGVATRGSDMSFAVSLDQGRLEYAGTNLNGLFAQRSNLLRPRFWRMLAELLRFYREAPRDAAEAGMEALDAYLDRRGYGRAFREDHLYPMAAAIWSTGVGDIGRYPTEAFVRFCENHHLLQLSGRPQWRTVVGGSREYVRKLSAGFAHRLHLNSAVQEVQRDARGTRVRTAAGWHPDTFDAVVLACHADQALRLLPDASAQERRLLGAFGYSRNEAVLHSDPALMPRRRAVWASWNYLAQAGAQAGPPCVSYWMNRLQPLPPERALFLTLNPRLAPRAAHVIRTQTWEHPLFDAAALRAQRELWSLQGRQRTWFCGAYFGAGFHEDGLQSGLAVAEALGQVRRPWQVARESGRIHLGGSAAPALPAPEARA</sequence>
<organism evidence="6 7">
    <name type="scientific">Xenophilus arseniciresistens</name>
    <dbReference type="NCBI Taxonomy" id="1283306"/>
    <lineage>
        <taxon>Bacteria</taxon>
        <taxon>Pseudomonadati</taxon>
        <taxon>Pseudomonadota</taxon>
        <taxon>Betaproteobacteria</taxon>
        <taxon>Burkholderiales</taxon>
        <taxon>Comamonadaceae</taxon>
        <taxon>Xenophilus</taxon>
    </lineage>
</organism>
<feature type="region of interest" description="Disordered" evidence="4">
    <location>
        <begin position="1"/>
        <end position="21"/>
    </location>
</feature>
<evidence type="ECO:0000313" key="6">
    <source>
        <dbReference type="EMBL" id="MDA7414889.1"/>
    </source>
</evidence>
<keyword evidence="7" id="KW-1185">Reference proteome</keyword>
<feature type="binding site" evidence="3">
    <location>
        <begin position="50"/>
        <end position="51"/>
    </location>
    <ligand>
        <name>FAD</name>
        <dbReference type="ChEBI" id="CHEBI:57692"/>
    </ligand>
</feature>
<feature type="binding site" evidence="3">
    <location>
        <position position="32"/>
    </location>
    <ligand>
        <name>FAD</name>
        <dbReference type="ChEBI" id="CHEBI:57692"/>
    </ligand>
</feature>
<dbReference type="FunFam" id="1.10.405.20:FF:000001">
    <property type="entry name" value="Amine oxidase"/>
    <property type="match status" value="1"/>
</dbReference>
<dbReference type="InterPro" id="IPR036188">
    <property type="entry name" value="FAD/NAD-bd_sf"/>
</dbReference>
<dbReference type="Gene3D" id="1.10.405.20">
    <property type="match status" value="1"/>
</dbReference>
<evidence type="ECO:0000259" key="5">
    <source>
        <dbReference type="Pfam" id="PF01593"/>
    </source>
</evidence>
<dbReference type="InterPro" id="IPR050464">
    <property type="entry name" value="Zeta_carotene_desat/Oxidored"/>
</dbReference>
<dbReference type="EMBL" id="JAQIPB010000001">
    <property type="protein sequence ID" value="MDA7414889.1"/>
    <property type="molecule type" value="Genomic_DNA"/>
</dbReference>
<dbReference type="Gene3D" id="3.50.50.60">
    <property type="entry name" value="FAD/NAD(P)-binding domain"/>
    <property type="match status" value="1"/>
</dbReference>
<dbReference type="PRINTS" id="PR00757">
    <property type="entry name" value="AMINEOXDASEF"/>
</dbReference>
<comment type="caution">
    <text evidence="6">The sequence shown here is derived from an EMBL/GenBank/DDBJ whole genome shotgun (WGS) entry which is preliminary data.</text>
</comment>
<protein>
    <submittedName>
        <fullName evidence="6">FAD-dependent oxidoreductase</fullName>
    </submittedName>
</protein>
<dbReference type="InterPro" id="IPR002937">
    <property type="entry name" value="Amino_oxidase"/>
</dbReference>
<reference evidence="6" key="1">
    <citation type="submission" date="2023-01" db="EMBL/GenBank/DDBJ databases">
        <title>Xenophilus mangrovi sp. nov., isolated from soil of Mangrove nature reserve.</title>
        <authorList>
            <person name="Xu S."/>
            <person name="Liu Z."/>
            <person name="Xu Y."/>
        </authorList>
    </citation>
    <scope>NUCLEOTIDE SEQUENCE</scope>
    <source>
        <strain evidence="6">YW8</strain>
    </source>
</reference>
<dbReference type="PANTHER" id="PTHR42923">
    <property type="entry name" value="PROTOPORPHYRINOGEN OXIDASE"/>
    <property type="match status" value="1"/>
</dbReference>
<dbReference type="PANTHER" id="PTHR42923:SF17">
    <property type="entry name" value="AMINE OXIDASE DOMAIN-CONTAINING PROTEIN"/>
    <property type="match status" value="1"/>
</dbReference>
<feature type="domain" description="Amine oxidase" evidence="5">
    <location>
        <begin position="31"/>
        <end position="297"/>
    </location>
</feature>
<keyword evidence="2" id="KW-0560">Oxidoreductase</keyword>
<dbReference type="Pfam" id="PF01593">
    <property type="entry name" value="Amino_oxidase"/>
    <property type="match status" value="1"/>
</dbReference>
<dbReference type="InterPro" id="IPR001613">
    <property type="entry name" value="Flavin_amine_oxidase"/>
</dbReference>
<dbReference type="AlphaFoldDB" id="A0AAE3SXF8"/>
<dbReference type="SUPFAM" id="SSF51905">
    <property type="entry name" value="FAD/NAD(P)-binding domain"/>
    <property type="match status" value="1"/>
</dbReference>
<name>A0AAE3SXF8_9BURK</name>
<evidence type="ECO:0000256" key="2">
    <source>
        <dbReference type="ARBA" id="ARBA00023002"/>
    </source>
</evidence>
<accession>A0AAE3SXF8</accession>
<evidence type="ECO:0000256" key="4">
    <source>
        <dbReference type="SAM" id="MobiDB-lite"/>
    </source>
</evidence>
<feature type="compositionally biased region" description="Polar residues" evidence="4">
    <location>
        <begin position="1"/>
        <end position="11"/>
    </location>
</feature>